<proteinExistence type="predicted"/>
<keyword evidence="1" id="KW-0812">Transmembrane</keyword>
<protein>
    <submittedName>
        <fullName evidence="2">Uncharacterized protein</fullName>
    </submittedName>
</protein>
<evidence type="ECO:0000313" key="2">
    <source>
        <dbReference type="EMBL" id="PRZ12623.1"/>
    </source>
</evidence>
<keyword evidence="1" id="KW-0472">Membrane</keyword>
<feature type="transmembrane region" description="Helical" evidence="1">
    <location>
        <begin position="7"/>
        <end position="30"/>
    </location>
</feature>
<sequence>MNKTVNLLKWLVKSSIELTFTYFIVIYVLYEKLQWINWSTVKVLFIFTLAGILLDAFFELSTNSEEVCLKKWYFRGAIAVITIHLILFFALTTIVSETQAWLYTCLSFIVVLGTVVGIFVFIVKKLNRLPASPKETEYEQRFAQLGVPFTDIPKYQANRVYKSEQLALFEVVIHAEVDEIQAKQVLADCLMKFQPLHDNLIVKIADKAGATHVGGYLSYTCNLSPVESWGIQIPSFEQNAPLLFFDNRVIHTK</sequence>
<evidence type="ECO:0000256" key="1">
    <source>
        <dbReference type="SAM" id="Phobius"/>
    </source>
</evidence>
<accession>A0ABX5EL15</accession>
<evidence type="ECO:0000313" key="3">
    <source>
        <dbReference type="Proteomes" id="UP000238836"/>
    </source>
</evidence>
<feature type="transmembrane region" description="Helical" evidence="1">
    <location>
        <begin position="72"/>
        <end position="95"/>
    </location>
</feature>
<organism evidence="2 3">
    <name type="scientific">Laceyella sediminis</name>
    <dbReference type="NCBI Taxonomy" id="573074"/>
    <lineage>
        <taxon>Bacteria</taxon>
        <taxon>Bacillati</taxon>
        <taxon>Bacillota</taxon>
        <taxon>Bacilli</taxon>
        <taxon>Bacillales</taxon>
        <taxon>Thermoactinomycetaceae</taxon>
        <taxon>Laceyella</taxon>
    </lineage>
</organism>
<reference evidence="2 3" key="1">
    <citation type="submission" date="2018-03" db="EMBL/GenBank/DDBJ databases">
        <title>Genomic Encyclopedia of Archaeal and Bacterial Type Strains, Phase II (KMG-II): from individual species to whole genera.</title>
        <authorList>
            <person name="Goeker M."/>
        </authorList>
    </citation>
    <scope>NUCLEOTIDE SEQUENCE [LARGE SCALE GENOMIC DNA]</scope>
    <source>
        <strain evidence="2 3">RHA1</strain>
    </source>
</reference>
<feature type="transmembrane region" description="Helical" evidence="1">
    <location>
        <begin position="101"/>
        <end position="123"/>
    </location>
</feature>
<keyword evidence="3" id="KW-1185">Reference proteome</keyword>
<name>A0ABX5EL15_9BACL</name>
<keyword evidence="1" id="KW-1133">Transmembrane helix</keyword>
<dbReference type="Proteomes" id="UP000238836">
    <property type="component" value="Unassembled WGS sequence"/>
</dbReference>
<feature type="transmembrane region" description="Helical" evidence="1">
    <location>
        <begin position="36"/>
        <end position="60"/>
    </location>
</feature>
<dbReference type="EMBL" id="PVTZ01000012">
    <property type="protein sequence ID" value="PRZ12623.1"/>
    <property type="molecule type" value="Genomic_DNA"/>
</dbReference>
<gene>
    <name evidence="2" type="ORF">CLV36_11219</name>
</gene>
<comment type="caution">
    <text evidence="2">The sequence shown here is derived from an EMBL/GenBank/DDBJ whole genome shotgun (WGS) entry which is preliminary data.</text>
</comment>
<dbReference type="RefSeq" id="WP_106342980.1">
    <property type="nucleotide sequence ID" value="NZ_PVTZ01000012.1"/>
</dbReference>